<gene>
    <name evidence="2" type="ORF">AVDCRST_MAG01-01-231</name>
</gene>
<protein>
    <submittedName>
        <fullName evidence="2">Uncharacterized protein</fullName>
    </submittedName>
</protein>
<dbReference type="EMBL" id="CADCUW010000032">
    <property type="protein sequence ID" value="CAA9385811.1"/>
    <property type="molecule type" value="Genomic_DNA"/>
</dbReference>
<name>A0A6J4NIZ2_9ACTN</name>
<proteinExistence type="predicted"/>
<dbReference type="AlphaFoldDB" id="A0A6J4NIZ2"/>
<feature type="compositionally biased region" description="Basic and acidic residues" evidence="1">
    <location>
        <begin position="14"/>
        <end position="32"/>
    </location>
</feature>
<evidence type="ECO:0000256" key="1">
    <source>
        <dbReference type="SAM" id="MobiDB-lite"/>
    </source>
</evidence>
<feature type="region of interest" description="Disordered" evidence="1">
    <location>
        <begin position="14"/>
        <end position="34"/>
    </location>
</feature>
<evidence type="ECO:0000313" key="2">
    <source>
        <dbReference type="EMBL" id="CAA9385811.1"/>
    </source>
</evidence>
<feature type="non-terminal residue" evidence="2">
    <location>
        <position position="1"/>
    </location>
</feature>
<feature type="non-terminal residue" evidence="2">
    <location>
        <position position="60"/>
    </location>
</feature>
<organism evidence="2">
    <name type="scientific">uncultured Rubrobacteraceae bacterium</name>
    <dbReference type="NCBI Taxonomy" id="349277"/>
    <lineage>
        <taxon>Bacteria</taxon>
        <taxon>Bacillati</taxon>
        <taxon>Actinomycetota</taxon>
        <taxon>Rubrobacteria</taxon>
        <taxon>Rubrobacterales</taxon>
        <taxon>Rubrobacteraceae</taxon>
        <taxon>environmental samples</taxon>
    </lineage>
</organism>
<reference evidence="2" key="1">
    <citation type="submission" date="2020-02" db="EMBL/GenBank/DDBJ databases">
        <authorList>
            <person name="Meier V. D."/>
        </authorList>
    </citation>
    <scope>NUCLEOTIDE SEQUENCE</scope>
    <source>
        <strain evidence="2">AVDCRST_MAG01</strain>
    </source>
</reference>
<accession>A0A6J4NIZ2</accession>
<sequence length="60" mass="6831">EPAETRALGRDRVWSRTGPHLDGRLGGEEGRRPARLPGCRATEVCRRLWRPTARHIHPPL</sequence>